<protein>
    <recommendedName>
        <fullName evidence="3">DUF2190 family protein</fullName>
    </recommendedName>
</protein>
<name>A0ABS1Y7T4_9CORY</name>
<evidence type="ECO:0008006" key="3">
    <source>
        <dbReference type="Google" id="ProtNLM"/>
    </source>
</evidence>
<comment type="caution">
    <text evidence="1">The sequence shown here is derived from an EMBL/GenBank/DDBJ whole genome shotgun (WGS) entry which is preliminary data.</text>
</comment>
<evidence type="ECO:0000313" key="1">
    <source>
        <dbReference type="EMBL" id="MBM0244458.1"/>
    </source>
</evidence>
<sequence>MSVNTMSLSASDLDIKAVVMADSTPAPAYEYKGGKRTDSQRVNPEGWAIYALRDVSASIAGEAATIRLEMGNDEAIPAGSILVPSGPATATVRAQAVSSSYATLAISISAEHWEVRGNALSALGITASQSSSDSDFDEK</sequence>
<dbReference type="Proteomes" id="UP001518680">
    <property type="component" value="Unassembled WGS sequence"/>
</dbReference>
<reference evidence="1 2" key="1">
    <citation type="submission" date="2021-01" db="EMBL/GenBank/DDBJ databases">
        <title>Complete genome sequences of Corynebacterium macginleyi strains isolated from infectious keratitis.</title>
        <authorList>
            <person name="Sagerfors S."/>
            <person name="Poehlein A."/>
            <person name="Soderquist B."/>
            <person name="Bruggemann H."/>
        </authorList>
    </citation>
    <scope>NUCLEOTIDE SEQUENCE [LARGE SCALE GENOMIC DNA]</scope>
    <source>
        <strain evidence="1 2">12T220</strain>
    </source>
</reference>
<dbReference type="EMBL" id="JAACBX020000002">
    <property type="protein sequence ID" value="MBM0244458.1"/>
    <property type="molecule type" value="Genomic_DNA"/>
</dbReference>
<accession>A0ABS1Y7T4</accession>
<organism evidence="1 2">
    <name type="scientific">Corynebacterium macginleyi</name>
    <dbReference type="NCBI Taxonomy" id="38290"/>
    <lineage>
        <taxon>Bacteria</taxon>
        <taxon>Bacillati</taxon>
        <taxon>Actinomycetota</taxon>
        <taxon>Actinomycetes</taxon>
        <taxon>Mycobacteriales</taxon>
        <taxon>Corynebacteriaceae</taxon>
        <taxon>Corynebacterium</taxon>
    </lineage>
</organism>
<keyword evidence="2" id="KW-1185">Reference proteome</keyword>
<proteinExistence type="predicted"/>
<evidence type="ECO:0000313" key="2">
    <source>
        <dbReference type="Proteomes" id="UP001518680"/>
    </source>
</evidence>
<dbReference type="RefSeq" id="WP_200446413.1">
    <property type="nucleotide sequence ID" value="NZ_JAACBX020000002.1"/>
</dbReference>
<gene>
    <name evidence="1" type="ORF">GWO63_009385</name>
</gene>